<organism evidence="1">
    <name type="scientific">Spodoptera frugiperda</name>
    <name type="common">Fall armyworm</name>
    <dbReference type="NCBI Taxonomy" id="7108"/>
    <lineage>
        <taxon>Eukaryota</taxon>
        <taxon>Metazoa</taxon>
        <taxon>Ecdysozoa</taxon>
        <taxon>Arthropoda</taxon>
        <taxon>Hexapoda</taxon>
        <taxon>Insecta</taxon>
        <taxon>Pterygota</taxon>
        <taxon>Neoptera</taxon>
        <taxon>Endopterygota</taxon>
        <taxon>Lepidoptera</taxon>
        <taxon>Glossata</taxon>
        <taxon>Ditrysia</taxon>
        <taxon>Noctuoidea</taxon>
        <taxon>Noctuidae</taxon>
        <taxon>Amphipyrinae</taxon>
        <taxon>Spodoptera</taxon>
    </lineage>
</organism>
<reference evidence="1" key="1">
    <citation type="submission" date="2016-07" db="EMBL/GenBank/DDBJ databases">
        <authorList>
            <person name="Bretaudeau A."/>
        </authorList>
    </citation>
    <scope>NUCLEOTIDE SEQUENCE</scope>
    <source>
        <strain evidence="1">Rice</strain>
        <tissue evidence="1">Whole body</tissue>
    </source>
</reference>
<protein>
    <submittedName>
        <fullName evidence="1">SFRICE_012065</fullName>
    </submittedName>
</protein>
<dbReference type="EMBL" id="ODYU01000344">
    <property type="protein sequence ID" value="SOQ34933.1"/>
    <property type="molecule type" value="Genomic_DNA"/>
</dbReference>
<gene>
    <name evidence="1" type="ORF">SFRICE_012065</name>
</gene>
<proteinExistence type="predicted"/>
<name>A0A2H1V265_SPOFR</name>
<evidence type="ECO:0000313" key="1">
    <source>
        <dbReference type="EMBL" id="SOQ34933.1"/>
    </source>
</evidence>
<sequence length="441" mass="49041">MEKIAAVYEKYCFSGYTYAFILSGQNRPMSSPALGLQSPRRVSRNAAHEYEPLAWLETSRVPRQTVTLLLTKNHPVPTPACRAGAPVNPLGSSQLIDRTWNCAQRIANHMKLFGIQSIGALQVRCQPFGVRNLRVVGESGIEKIGNGGIGPPRCAMLRCCGCVWLPPIIFIGTHCLALVETDLTKLWFFIWKDACYGGFTTIKILHTRAQRGNRRIVYRSRNAAHEYKPLAWLETSRVPRPTRCAMLRRCGCVWDPPIIFVGTHSLAWVETASFKLCFLMPVNKQAYHLMVNNRHRSQSDARNTRYVYKCIAYFLGVRNLRELGRGVIGPPVTSVTQRKRCFTSVFCEAVVSLRSSRPSSLSVNHAETTEQILMKFAIQTGAKASTLGGKSSNDFSTLGEARGGVRMLLTKNHPVPSPASLAGIPVNPLGSSQLQTRHLPY</sequence>
<dbReference type="AlphaFoldDB" id="A0A2H1V265"/>
<accession>A0A2H1V265</accession>